<dbReference type="EMBL" id="JAPQKI010000004">
    <property type="protein sequence ID" value="KAJ5102951.1"/>
    <property type="molecule type" value="Genomic_DNA"/>
</dbReference>
<name>A0A9W9FMG6_9EURO</name>
<reference evidence="2" key="1">
    <citation type="submission" date="2022-11" db="EMBL/GenBank/DDBJ databases">
        <authorList>
            <person name="Petersen C."/>
        </authorList>
    </citation>
    <scope>NUCLEOTIDE SEQUENCE</scope>
    <source>
        <strain evidence="2">IBT 30761</strain>
    </source>
</reference>
<feature type="region of interest" description="Disordered" evidence="1">
    <location>
        <begin position="30"/>
        <end position="187"/>
    </location>
</feature>
<feature type="compositionally biased region" description="Basic and acidic residues" evidence="1">
    <location>
        <begin position="135"/>
        <end position="161"/>
    </location>
</feature>
<accession>A0A9W9FMG6</accession>
<feature type="compositionally biased region" description="Polar residues" evidence="1">
    <location>
        <begin position="58"/>
        <end position="67"/>
    </location>
</feature>
<gene>
    <name evidence="2" type="ORF">N7532_003480</name>
</gene>
<feature type="region of interest" description="Disordered" evidence="1">
    <location>
        <begin position="211"/>
        <end position="245"/>
    </location>
</feature>
<evidence type="ECO:0000256" key="1">
    <source>
        <dbReference type="SAM" id="MobiDB-lite"/>
    </source>
</evidence>
<organism evidence="2 3">
    <name type="scientific">Penicillium argentinense</name>
    <dbReference type="NCBI Taxonomy" id="1131581"/>
    <lineage>
        <taxon>Eukaryota</taxon>
        <taxon>Fungi</taxon>
        <taxon>Dikarya</taxon>
        <taxon>Ascomycota</taxon>
        <taxon>Pezizomycotina</taxon>
        <taxon>Eurotiomycetes</taxon>
        <taxon>Eurotiomycetidae</taxon>
        <taxon>Eurotiales</taxon>
        <taxon>Aspergillaceae</taxon>
        <taxon>Penicillium</taxon>
    </lineage>
</organism>
<evidence type="ECO:0000313" key="2">
    <source>
        <dbReference type="EMBL" id="KAJ5102951.1"/>
    </source>
</evidence>
<reference evidence="2" key="2">
    <citation type="journal article" date="2023" name="IMA Fungus">
        <title>Comparative genomic study of the Penicillium genus elucidates a diverse pangenome and 15 lateral gene transfer events.</title>
        <authorList>
            <person name="Petersen C."/>
            <person name="Sorensen T."/>
            <person name="Nielsen M.R."/>
            <person name="Sondergaard T.E."/>
            <person name="Sorensen J.L."/>
            <person name="Fitzpatrick D.A."/>
            <person name="Frisvad J.C."/>
            <person name="Nielsen K.L."/>
        </authorList>
    </citation>
    <scope>NUCLEOTIDE SEQUENCE</scope>
    <source>
        <strain evidence="2">IBT 30761</strain>
    </source>
</reference>
<feature type="compositionally biased region" description="Polar residues" evidence="1">
    <location>
        <begin position="106"/>
        <end position="128"/>
    </location>
</feature>
<dbReference type="OrthoDB" id="5365701at2759"/>
<sequence>MPAATERDDRGASGLDIAEGAAMTAAGLALGEGLMQDRPRSRSISPPGTERALDLAPKSQSRPSSPEATRDGDQSTRGRRSSTARSTTTESPTAVPLHFRRPPISPSLSRAVPTTESPTVGSPGSPTQSRHRSKNSVEFRNSREIRPLWLVERHGSSKAEAETDEPLPSLPSSKTSSRAPSVEDLRALNDEDAVRSWEQVDLSHSIMENRRPTGLTISTDQANEGERDFDVLDSQQATPTAEDFV</sequence>
<keyword evidence="3" id="KW-1185">Reference proteome</keyword>
<dbReference type="AlphaFoldDB" id="A0A9W9FMG6"/>
<feature type="compositionally biased region" description="Low complexity" evidence="1">
    <location>
        <begin position="83"/>
        <end position="93"/>
    </location>
</feature>
<comment type="caution">
    <text evidence="2">The sequence shown here is derived from an EMBL/GenBank/DDBJ whole genome shotgun (WGS) entry which is preliminary data.</text>
</comment>
<dbReference type="RefSeq" id="XP_056476331.1">
    <property type="nucleotide sequence ID" value="XM_056615974.1"/>
</dbReference>
<dbReference type="Proteomes" id="UP001149074">
    <property type="component" value="Unassembled WGS sequence"/>
</dbReference>
<proteinExistence type="predicted"/>
<evidence type="ECO:0000313" key="3">
    <source>
        <dbReference type="Proteomes" id="UP001149074"/>
    </source>
</evidence>
<protein>
    <submittedName>
        <fullName evidence="2">Uncharacterized protein</fullName>
    </submittedName>
</protein>
<dbReference type="GeneID" id="81354953"/>
<feature type="compositionally biased region" description="Low complexity" evidence="1">
    <location>
        <begin position="166"/>
        <end position="180"/>
    </location>
</feature>